<keyword evidence="2 7" id="KW-0813">Transport</keyword>
<protein>
    <submittedName>
        <fullName evidence="9">Carbohydrate ABC transporter permease</fullName>
    </submittedName>
</protein>
<feature type="domain" description="ABC transmembrane type-1" evidence="8">
    <location>
        <begin position="77"/>
        <end position="266"/>
    </location>
</feature>
<dbReference type="Proteomes" id="UP000674938">
    <property type="component" value="Unassembled WGS sequence"/>
</dbReference>
<dbReference type="GO" id="GO:0005886">
    <property type="term" value="C:plasma membrane"/>
    <property type="evidence" value="ECO:0007669"/>
    <property type="project" value="UniProtKB-SubCell"/>
</dbReference>
<dbReference type="Gene3D" id="1.10.3720.10">
    <property type="entry name" value="MetI-like"/>
    <property type="match status" value="1"/>
</dbReference>
<sequence>MKIQRRFSPVGLATLLFLLVVGLLVFIPFMFLIISSLQDASLIFSKGLTLKIDFKVADLDNYKLLFTHNEGIYWVWFKNSVVITFIQTVVVLVLCSMVGYGLALYDFKGRQLIFGMVLVMMMVPNDILLIPLYKLITNLGLMDTYLGVILPGIVPPATIFFFRQYAIGLSKEYADAAKIDGCGEFRIFWNIYAPMMKPAFGAMAILTSMNVWNNYLWPMIVLRSDENLMLPAGLMTYMTPYGNNYDIVFAGSVMSIIPIIIVFMLNQKQFIAGLTVGGVKG</sequence>
<keyword evidence="6 7" id="KW-0472">Membrane</keyword>
<comment type="similarity">
    <text evidence="7">Belongs to the binding-protein-dependent transport system permease family.</text>
</comment>
<organism evidence="9 10">
    <name type="scientific">Vagococcus allomyrinae</name>
    <dbReference type="NCBI Taxonomy" id="2794353"/>
    <lineage>
        <taxon>Bacteria</taxon>
        <taxon>Bacillati</taxon>
        <taxon>Bacillota</taxon>
        <taxon>Bacilli</taxon>
        <taxon>Lactobacillales</taxon>
        <taxon>Enterococcaceae</taxon>
        <taxon>Vagococcus</taxon>
    </lineage>
</organism>
<keyword evidence="3" id="KW-1003">Cell membrane</keyword>
<keyword evidence="10" id="KW-1185">Reference proteome</keyword>
<keyword evidence="5 7" id="KW-1133">Transmembrane helix</keyword>
<dbReference type="InterPro" id="IPR000515">
    <property type="entry name" value="MetI-like"/>
</dbReference>
<keyword evidence="4 7" id="KW-0812">Transmembrane</keyword>
<evidence type="ECO:0000256" key="5">
    <source>
        <dbReference type="ARBA" id="ARBA00022989"/>
    </source>
</evidence>
<comment type="subcellular location">
    <subcellularLocation>
        <location evidence="1 7">Cell membrane</location>
        <topology evidence="1 7">Multi-pass membrane protein</topology>
    </subcellularLocation>
</comment>
<dbReference type="CDD" id="cd06261">
    <property type="entry name" value="TM_PBP2"/>
    <property type="match status" value="1"/>
</dbReference>
<evidence type="ECO:0000313" key="9">
    <source>
        <dbReference type="EMBL" id="MBP1041420.1"/>
    </source>
</evidence>
<feature type="transmembrane region" description="Helical" evidence="7">
    <location>
        <begin position="112"/>
        <end position="133"/>
    </location>
</feature>
<evidence type="ECO:0000256" key="2">
    <source>
        <dbReference type="ARBA" id="ARBA00022448"/>
    </source>
</evidence>
<dbReference type="EMBL" id="JAEEGA010000006">
    <property type="protein sequence ID" value="MBP1041420.1"/>
    <property type="molecule type" value="Genomic_DNA"/>
</dbReference>
<accession>A0A940P5J4</accession>
<dbReference type="PROSITE" id="PS50928">
    <property type="entry name" value="ABC_TM1"/>
    <property type="match status" value="1"/>
</dbReference>
<reference evidence="9" key="1">
    <citation type="submission" date="2020-12" db="EMBL/GenBank/DDBJ databases">
        <title>Vagococcus allomyrinae sp. nov. and Enterococcus lavae sp. nov., isolated from the larvae of Allomyrina dichotoma.</title>
        <authorList>
            <person name="Lee S.D."/>
        </authorList>
    </citation>
    <scope>NUCLEOTIDE SEQUENCE</scope>
    <source>
        <strain evidence="9">BWB3-3</strain>
    </source>
</reference>
<dbReference type="PANTHER" id="PTHR43744:SF2">
    <property type="entry name" value="ARABINOOLIGOSACCHARIDES TRANSPORT SYSTEM PERMEASE PROTEIN ARAQ"/>
    <property type="match status" value="1"/>
</dbReference>
<dbReference type="SUPFAM" id="SSF161098">
    <property type="entry name" value="MetI-like"/>
    <property type="match status" value="1"/>
</dbReference>
<dbReference type="RefSeq" id="WP_209527350.1">
    <property type="nucleotide sequence ID" value="NZ_JAEEGA010000006.1"/>
</dbReference>
<dbReference type="PANTHER" id="PTHR43744">
    <property type="entry name" value="ABC TRANSPORTER PERMEASE PROTEIN MG189-RELATED-RELATED"/>
    <property type="match status" value="1"/>
</dbReference>
<evidence type="ECO:0000256" key="1">
    <source>
        <dbReference type="ARBA" id="ARBA00004651"/>
    </source>
</evidence>
<evidence type="ECO:0000313" key="10">
    <source>
        <dbReference type="Proteomes" id="UP000674938"/>
    </source>
</evidence>
<name>A0A940P5J4_9ENTE</name>
<feature type="transmembrane region" description="Helical" evidence="7">
    <location>
        <begin position="145"/>
        <end position="162"/>
    </location>
</feature>
<proteinExistence type="inferred from homology"/>
<feature type="transmembrane region" description="Helical" evidence="7">
    <location>
        <begin position="12"/>
        <end position="34"/>
    </location>
</feature>
<evidence type="ECO:0000256" key="4">
    <source>
        <dbReference type="ARBA" id="ARBA00022692"/>
    </source>
</evidence>
<comment type="caution">
    <text evidence="9">The sequence shown here is derived from an EMBL/GenBank/DDBJ whole genome shotgun (WGS) entry which is preliminary data.</text>
</comment>
<gene>
    <name evidence="9" type="ORF">I6N95_10425</name>
</gene>
<evidence type="ECO:0000256" key="7">
    <source>
        <dbReference type="RuleBase" id="RU363032"/>
    </source>
</evidence>
<dbReference type="AlphaFoldDB" id="A0A940P5J4"/>
<evidence type="ECO:0000256" key="3">
    <source>
        <dbReference type="ARBA" id="ARBA00022475"/>
    </source>
</evidence>
<evidence type="ECO:0000256" key="6">
    <source>
        <dbReference type="ARBA" id="ARBA00023136"/>
    </source>
</evidence>
<dbReference type="Pfam" id="PF00528">
    <property type="entry name" value="BPD_transp_1"/>
    <property type="match status" value="1"/>
</dbReference>
<dbReference type="GO" id="GO:0055085">
    <property type="term" value="P:transmembrane transport"/>
    <property type="evidence" value="ECO:0007669"/>
    <property type="project" value="InterPro"/>
</dbReference>
<evidence type="ECO:0000259" key="8">
    <source>
        <dbReference type="PROSITE" id="PS50928"/>
    </source>
</evidence>
<dbReference type="InterPro" id="IPR035906">
    <property type="entry name" value="MetI-like_sf"/>
</dbReference>
<feature type="transmembrane region" description="Helical" evidence="7">
    <location>
        <begin position="247"/>
        <end position="265"/>
    </location>
</feature>
<feature type="transmembrane region" description="Helical" evidence="7">
    <location>
        <begin position="81"/>
        <end position="105"/>
    </location>
</feature>